<dbReference type="PANTHER" id="PTHR44688">
    <property type="entry name" value="DNA-BINDING TRANSCRIPTIONAL ACTIVATOR DEVR_DOSR"/>
    <property type="match status" value="1"/>
</dbReference>
<dbReference type="PROSITE" id="PS50043">
    <property type="entry name" value="HTH_LUXR_2"/>
    <property type="match status" value="1"/>
</dbReference>
<dbReference type="AlphaFoldDB" id="A0AA37QGR3"/>
<dbReference type="InterPro" id="IPR036388">
    <property type="entry name" value="WH-like_DNA-bd_sf"/>
</dbReference>
<sequence>MTLHLSGDVARRLGHTAEAMLSPLRWPTLDAWWREVESRMQGLVPGSNAMLTAFDGERPRHLSNGIDDAWIRQLSAFTTVNADGHMTIQCRATDAWLRHRRATRQAVWGEATNFRDLATMGFGLSDALWYHDGLVPAGLKGYVCMTTEVEAREAVLCWSIERGDRWSMQQTEGMALLQVLHPAMQAGHHAFASLAARQAAVVSTLDGVPDALLVIGPDGRERHRNRALVQQLAGEPERERVLETMRAAARALTDAQGAASPTMLLLPTSRAAAGERRVVTAHARYAVRATYGSEALWGIAGVVLVSLEREAVVASPVDAPLVAAQDLGAGALPLAALAALGFTTRETEVAQLLARRLSNAELAAALGVSVHTARHHTERVMQKLGVQKRRDVVSALLMRR</sequence>
<dbReference type="Proteomes" id="UP001161325">
    <property type="component" value="Unassembled WGS sequence"/>
</dbReference>
<dbReference type="RefSeq" id="WP_284349949.1">
    <property type="nucleotide sequence ID" value="NZ_BRXS01000003.1"/>
</dbReference>
<protein>
    <recommendedName>
        <fullName evidence="4">HTH luxR-type domain-containing protein</fullName>
    </recommendedName>
</protein>
<keyword evidence="1" id="KW-0805">Transcription regulation</keyword>
<dbReference type="PANTHER" id="PTHR44688:SF16">
    <property type="entry name" value="DNA-BINDING TRANSCRIPTIONAL ACTIVATOR DEVR_DOSR"/>
    <property type="match status" value="1"/>
</dbReference>
<evidence type="ECO:0000256" key="1">
    <source>
        <dbReference type="ARBA" id="ARBA00023015"/>
    </source>
</evidence>
<evidence type="ECO:0000256" key="3">
    <source>
        <dbReference type="ARBA" id="ARBA00023163"/>
    </source>
</evidence>
<gene>
    <name evidence="5" type="ORF">rosag_20060</name>
</gene>
<keyword evidence="6" id="KW-1185">Reference proteome</keyword>
<keyword evidence="2" id="KW-0238">DNA-binding</keyword>
<evidence type="ECO:0000313" key="6">
    <source>
        <dbReference type="Proteomes" id="UP001161325"/>
    </source>
</evidence>
<dbReference type="EMBL" id="BRXS01000003">
    <property type="protein sequence ID" value="GLC25493.1"/>
    <property type="molecule type" value="Genomic_DNA"/>
</dbReference>
<keyword evidence="3" id="KW-0804">Transcription</keyword>
<reference evidence="5" key="1">
    <citation type="submission" date="2022-08" db="EMBL/GenBank/DDBJ databases">
        <title>Draft genome sequencing of Roseisolibacter agri AW1220.</title>
        <authorList>
            <person name="Tobiishi Y."/>
            <person name="Tonouchi A."/>
        </authorList>
    </citation>
    <scope>NUCLEOTIDE SEQUENCE</scope>
    <source>
        <strain evidence="5">AW1220</strain>
    </source>
</reference>
<evidence type="ECO:0000313" key="5">
    <source>
        <dbReference type="EMBL" id="GLC25493.1"/>
    </source>
</evidence>
<dbReference type="Gene3D" id="1.10.10.10">
    <property type="entry name" value="Winged helix-like DNA-binding domain superfamily/Winged helix DNA-binding domain"/>
    <property type="match status" value="1"/>
</dbReference>
<dbReference type="PRINTS" id="PR00038">
    <property type="entry name" value="HTHLUXR"/>
</dbReference>
<dbReference type="CDD" id="cd06170">
    <property type="entry name" value="LuxR_C_like"/>
    <property type="match status" value="1"/>
</dbReference>
<dbReference type="SMART" id="SM00421">
    <property type="entry name" value="HTH_LUXR"/>
    <property type="match status" value="1"/>
</dbReference>
<dbReference type="InterPro" id="IPR000792">
    <property type="entry name" value="Tscrpt_reg_LuxR_C"/>
</dbReference>
<proteinExistence type="predicted"/>
<evidence type="ECO:0000259" key="4">
    <source>
        <dbReference type="PROSITE" id="PS50043"/>
    </source>
</evidence>
<evidence type="ECO:0000256" key="2">
    <source>
        <dbReference type="ARBA" id="ARBA00023125"/>
    </source>
</evidence>
<dbReference type="Pfam" id="PF00196">
    <property type="entry name" value="GerE"/>
    <property type="match status" value="1"/>
</dbReference>
<comment type="caution">
    <text evidence="5">The sequence shown here is derived from an EMBL/GenBank/DDBJ whole genome shotgun (WGS) entry which is preliminary data.</text>
</comment>
<organism evidence="5 6">
    <name type="scientific">Roseisolibacter agri</name>
    <dbReference type="NCBI Taxonomy" id="2014610"/>
    <lineage>
        <taxon>Bacteria</taxon>
        <taxon>Pseudomonadati</taxon>
        <taxon>Gemmatimonadota</taxon>
        <taxon>Gemmatimonadia</taxon>
        <taxon>Gemmatimonadales</taxon>
        <taxon>Gemmatimonadaceae</taxon>
        <taxon>Roseisolibacter</taxon>
    </lineage>
</organism>
<dbReference type="SUPFAM" id="SSF46894">
    <property type="entry name" value="C-terminal effector domain of the bipartite response regulators"/>
    <property type="match status" value="1"/>
</dbReference>
<accession>A0AA37QGR3</accession>
<dbReference type="GO" id="GO:0006355">
    <property type="term" value="P:regulation of DNA-templated transcription"/>
    <property type="evidence" value="ECO:0007669"/>
    <property type="project" value="InterPro"/>
</dbReference>
<feature type="domain" description="HTH luxR-type" evidence="4">
    <location>
        <begin position="333"/>
        <end position="400"/>
    </location>
</feature>
<dbReference type="GO" id="GO:0003677">
    <property type="term" value="F:DNA binding"/>
    <property type="evidence" value="ECO:0007669"/>
    <property type="project" value="UniProtKB-KW"/>
</dbReference>
<name>A0AA37QGR3_9BACT</name>
<dbReference type="InterPro" id="IPR016032">
    <property type="entry name" value="Sig_transdc_resp-reg_C-effctor"/>
</dbReference>